<feature type="domain" description="PAS" evidence="7">
    <location>
        <begin position="277"/>
        <end position="351"/>
    </location>
</feature>
<dbReference type="Pfam" id="PF02518">
    <property type="entry name" value="HATPase_c"/>
    <property type="match status" value="1"/>
</dbReference>
<dbReference type="PROSITE" id="PS50110">
    <property type="entry name" value="RESPONSE_REGULATORY"/>
    <property type="match status" value="1"/>
</dbReference>
<dbReference type="RefSeq" id="WP_344695559.1">
    <property type="nucleotide sequence ID" value="NZ_BAABBR010000001.1"/>
</dbReference>
<dbReference type="Pfam" id="PF08447">
    <property type="entry name" value="PAS_3"/>
    <property type="match status" value="1"/>
</dbReference>
<dbReference type="Gene3D" id="3.30.450.20">
    <property type="entry name" value="PAS domain"/>
    <property type="match status" value="3"/>
</dbReference>
<dbReference type="SMART" id="SM00086">
    <property type="entry name" value="PAC"/>
    <property type="match status" value="3"/>
</dbReference>
<dbReference type="InterPro" id="IPR005467">
    <property type="entry name" value="His_kinase_dom"/>
</dbReference>
<evidence type="ECO:0000259" key="8">
    <source>
        <dbReference type="PROSITE" id="PS50113"/>
    </source>
</evidence>
<dbReference type="EC" id="2.7.13.3" evidence="2"/>
<name>A0ABP7TQT0_9SPHN</name>
<feature type="domain" description="PAC" evidence="8">
    <location>
        <begin position="213"/>
        <end position="265"/>
    </location>
</feature>
<gene>
    <name evidence="9" type="ORF">GCM10022281_06430</name>
</gene>
<dbReference type="CDD" id="cd00082">
    <property type="entry name" value="HisKA"/>
    <property type="match status" value="1"/>
</dbReference>
<evidence type="ECO:0000259" key="5">
    <source>
        <dbReference type="PROSITE" id="PS50109"/>
    </source>
</evidence>
<dbReference type="SMART" id="SM00091">
    <property type="entry name" value="PAS"/>
    <property type="match status" value="3"/>
</dbReference>
<dbReference type="PROSITE" id="PS50109">
    <property type="entry name" value="HIS_KIN"/>
    <property type="match status" value="1"/>
</dbReference>
<dbReference type="PRINTS" id="PR00344">
    <property type="entry name" value="BCTRLSENSOR"/>
</dbReference>
<accession>A0ABP7TQT0</accession>
<keyword evidence="10" id="KW-1185">Reference proteome</keyword>
<dbReference type="Pfam" id="PF00072">
    <property type="entry name" value="Response_reg"/>
    <property type="match status" value="1"/>
</dbReference>
<dbReference type="InterPro" id="IPR003661">
    <property type="entry name" value="HisK_dim/P_dom"/>
</dbReference>
<dbReference type="InterPro" id="IPR036097">
    <property type="entry name" value="HisK_dim/P_sf"/>
</dbReference>
<comment type="caution">
    <text evidence="9">The sequence shown here is derived from an EMBL/GenBank/DDBJ whole genome shotgun (WGS) entry which is preliminary data.</text>
</comment>
<keyword evidence="3 4" id="KW-0597">Phosphoprotein</keyword>
<reference evidence="10" key="1">
    <citation type="journal article" date="2019" name="Int. J. Syst. Evol. Microbiol.">
        <title>The Global Catalogue of Microorganisms (GCM) 10K type strain sequencing project: providing services to taxonomists for standard genome sequencing and annotation.</title>
        <authorList>
            <consortium name="The Broad Institute Genomics Platform"/>
            <consortium name="The Broad Institute Genome Sequencing Center for Infectious Disease"/>
            <person name="Wu L."/>
            <person name="Ma J."/>
        </authorList>
    </citation>
    <scope>NUCLEOTIDE SEQUENCE [LARGE SCALE GENOMIC DNA]</scope>
    <source>
        <strain evidence="10">JCM 17564</strain>
    </source>
</reference>
<evidence type="ECO:0000256" key="2">
    <source>
        <dbReference type="ARBA" id="ARBA00012438"/>
    </source>
</evidence>
<evidence type="ECO:0000313" key="9">
    <source>
        <dbReference type="EMBL" id="GAA4029933.1"/>
    </source>
</evidence>
<dbReference type="CDD" id="cd00130">
    <property type="entry name" value="PAS"/>
    <property type="match status" value="2"/>
</dbReference>
<dbReference type="SUPFAM" id="SSF55785">
    <property type="entry name" value="PYP-like sensor domain (PAS domain)"/>
    <property type="match status" value="3"/>
</dbReference>
<dbReference type="EMBL" id="BAABBR010000001">
    <property type="protein sequence ID" value="GAA4029933.1"/>
    <property type="molecule type" value="Genomic_DNA"/>
</dbReference>
<dbReference type="SUPFAM" id="SSF47384">
    <property type="entry name" value="Homodimeric domain of signal transducing histidine kinase"/>
    <property type="match status" value="1"/>
</dbReference>
<dbReference type="InterPro" id="IPR013655">
    <property type="entry name" value="PAS_fold_3"/>
</dbReference>
<feature type="modified residue" description="4-aspartylphosphate" evidence="4">
    <location>
        <position position="708"/>
    </location>
</feature>
<feature type="domain" description="Histidine kinase" evidence="5">
    <location>
        <begin position="418"/>
        <end position="635"/>
    </location>
</feature>
<dbReference type="InterPro" id="IPR004358">
    <property type="entry name" value="Sig_transdc_His_kin-like_C"/>
</dbReference>
<dbReference type="SMART" id="SM00388">
    <property type="entry name" value="HisKA"/>
    <property type="match status" value="1"/>
</dbReference>
<dbReference type="Pfam" id="PF08448">
    <property type="entry name" value="PAS_4"/>
    <property type="match status" value="2"/>
</dbReference>
<feature type="domain" description="PAC" evidence="8">
    <location>
        <begin position="353"/>
        <end position="405"/>
    </location>
</feature>
<dbReference type="Gene3D" id="3.40.50.2300">
    <property type="match status" value="1"/>
</dbReference>
<dbReference type="Gene3D" id="1.10.287.130">
    <property type="match status" value="1"/>
</dbReference>
<dbReference type="InterPro" id="IPR035965">
    <property type="entry name" value="PAS-like_dom_sf"/>
</dbReference>
<dbReference type="InterPro" id="IPR001610">
    <property type="entry name" value="PAC"/>
</dbReference>
<feature type="domain" description="PAS" evidence="7">
    <location>
        <begin position="140"/>
        <end position="199"/>
    </location>
</feature>
<dbReference type="PROSITE" id="PS50112">
    <property type="entry name" value="PAS"/>
    <property type="match status" value="2"/>
</dbReference>
<evidence type="ECO:0000256" key="4">
    <source>
        <dbReference type="PROSITE-ProRule" id="PRU00169"/>
    </source>
</evidence>
<dbReference type="Proteomes" id="UP001424459">
    <property type="component" value="Unassembled WGS sequence"/>
</dbReference>
<dbReference type="NCBIfam" id="TIGR00229">
    <property type="entry name" value="sensory_box"/>
    <property type="match status" value="3"/>
</dbReference>
<dbReference type="InterPro" id="IPR000014">
    <property type="entry name" value="PAS"/>
</dbReference>
<dbReference type="InterPro" id="IPR036890">
    <property type="entry name" value="HATPase_C_sf"/>
</dbReference>
<dbReference type="SUPFAM" id="SSF55874">
    <property type="entry name" value="ATPase domain of HSP90 chaperone/DNA topoisomerase II/histidine kinase"/>
    <property type="match status" value="1"/>
</dbReference>
<evidence type="ECO:0000313" key="10">
    <source>
        <dbReference type="Proteomes" id="UP001424459"/>
    </source>
</evidence>
<evidence type="ECO:0000256" key="3">
    <source>
        <dbReference type="ARBA" id="ARBA00022553"/>
    </source>
</evidence>
<dbReference type="SMART" id="SM00387">
    <property type="entry name" value="HATPase_c"/>
    <property type="match status" value="1"/>
</dbReference>
<dbReference type="InterPro" id="IPR001789">
    <property type="entry name" value="Sig_transdc_resp-reg_receiver"/>
</dbReference>
<dbReference type="InterPro" id="IPR011006">
    <property type="entry name" value="CheY-like_superfamily"/>
</dbReference>
<evidence type="ECO:0000256" key="1">
    <source>
        <dbReference type="ARBA" id="ARBA00000085"/>
    </source>
</evidence>
<dbReference type="PANTHER" id="PTHR43065">
    <property type="entry name" value="SENSOR HISTIDINE KINASE"/>
    <property type="match status" value="1"/>
</dbReference>
<dbReference type="InterPro" id="IPR013656">
    <property type="entry name" value="PAS_4"/>
</dbReference>
<proteinExistence type="predicted"/>
<sequence length="772" mass="85053">MSGTSDSEAIAGGFDFARVLGIADALPMPIAYVDRSLRYRFTNKAMAEFFERKRSDILGRSVIDNLGEEAFRIREPMLRAALAGERQWFAAHYDHPSRGPIALQTEYLPQTDSAGNVLGIVIIVQDVTEQRVAERALRESEARFRRIANNAPVIMWVTRLDRHREFVNDAYLEFAGIAREQVNTHEWREWIHSEDFERMVAESIAGEASLQPFSLEGRYKRADGEYRWLRSVSSPRFGPDGELIGFIGAAFDVTVAKQGELQLKAEVEARTEALVDSEARLRAIFDSIREVVVLLEPDGTVVQLNRTRTNWRQADPDQAVGKKLWDAPTLQMFPEHRPLIRRAVAEAAQGKVVQTEIVMERPGQPGVTLDISLSPVAGKEGAVTYILFEARDLTELKRAQEQLRQSQKMEALGQLTGGIAHDFNNLLTVVVGGLDLIVKRAEDPKLERYARNALEAAERGARLTAQLLAFSRVQRLEVKPTFVAPLIENMRPLLRNVLGPGIEKRFDLDTDMVPVLADPTQLELAVLNLAINARDAMPEGGRLTFVTRTTAISSDPELEPGDYIELSISDTGTGMTEEVMNRAFDPFYTTKEVGRGTGLGLSMVYGVARQSGGTARIESRVGEGTTVRLYFRKADGAVTGEPGGAPEAVEPAKAEPTADVLVVDDDHDVRGFIVASLEDLGYCVREAVDGACGLEEFRRATPDLVVLDYLMPNLSGAEVAAIMREERPGQAILFVSGYSQTDAIRAAAPDALLLPKPFRADALGAAVRKALA</sequence>
<dbReference type="SMART" id="SM00448">
    <property type="entry name" value="REC"/>
    <property type="match status" value="1"/>
</dbReference>
<protein>
    <recommendedName>
        <fullName evidence="2">histidine kinase</fullName>
        <ecNumber evidence="2">2.7.13.3</ecNumber>
    </recommendedName>
</protein>
<dbReference type="PROSITE" id="PS50113">
    <property type="entry name" value="PAC"/>
    <property type="match status" value="3"/>
</dbReference>
<dbReference type="Pfam" id="PF00512">
    <property type="entry name" value="HisKA"/>
    <property type="match status" value="1"/>
</dbReference>
<dbReference type="PANTHER" id="PTHR43065:SF49">
    <property type="entry name" value="HISTIDINE KINASE"/>
    <property type="match status" value="1"/>
</dbReference>
<dbReference type="SUPFAM" id="SSF52172">
    <property type="entry name" value="CheY-like"/>
    <property type="match status" value="1"/>
</dbReference>
<feature type="domain" description="Response regulatory" evidence="6">
    <location>
        <begin position="659"/>
        <end position="771"/>
    </location>
</feature>
<evidence type="ECO:0000259" key="7">
    <source>
        <dbReference type="PROSITE" id="PS50112"/>
    </source>
</evidence>
<evidence type="ECO:0000259" key="6">
    <source>
        <dbReference type="PROSITE" id="PS50110"/>
    </source>
</evidence>
<feature type="domain" description="PAC" evidence="8">
    <location>
        <begin position="87"/>
        <end position="139"/>
    </location>
</feature>
<dbReference type="InterPro" id="IPR003594">
    <property type="entry name" value="HATPase_dom"/>
</dbReference>
<dbReference type="Gene3D" id="3.30.565.10">
    <property type="entry name" value="Histidine kinase-like ATPase, C-terminal domain"/>
    <property type="match status" value="1"/>
</dbReference>
<organism evidence="9 10">
    <name type="scientific">Sphingomonas rosea</name>
    <dbReference type="NCBI Taxonomy" id="335605"/>
    <lineage>
        <taxon>Bacteria</taxon>
        <taxon>Pseudomonadati</taxon>
        <taxon>Pseudomonadota</taxon>
        <taxon>Alphaproteobacteria</taxon>
        <taxon>Sphingomonadales</taxon>
        <taxon>Sphingomonadaceae</taxon>
        <taxon>Sphingomonas</taxon>
    </lineage>
</organism>
<dbReference type="InterPro" id="IPR000700">
    <property type="entry name" value="PAS-assoc_C"/>
</dbReference>
<comment type="catalytic activity">
    <reaction evidence="1">
        <text>ATP + protein L-histidine = ADP + protein N-phospho-L-histidine.</text>
        <dbReference type="EC" id="2.7.13.3"/>
    </reaction>
</comment>